<feature type="non-terminal residue" evidence="12">
    <location>
        <position position="185"/>
    </location>
</feature>
<evidence type="ECO:0000256" key="7">
    <source>
        <dbReference type="ARBA" id="ARBA00023125"/>
    </source>
</evidence>
<accession>A0AAV6THF9</accession>
<dbReference type="PANTHER" id="PTHR23235:SF120">
    <property type="entry name" value="KRUPPEL-LIKE FACTOR 15"/>
    <property type="match status" value="1"/>
</dbReference>
<dbReference type="Gene3D" id="3.30.160.60">
    <property type="entry name" value="Classic Zinc Finger"/>
    <property type="match status" value="4"/>
</dbReference>
<keyword evidence="9" id="KW-0539">Nucleus</keyword>
<keyword evidence="6" id="KW-0805">Transcription regulation</keyword>
<evidence type="ECO:0000256" key="10">
    <source>
        <dbReference type="PROSITE-ProRule" id="PRU00042"/>
    </source>
</evidence>
<proteinExistence type="predicted"/>
<evidence type="ECO:0000256" key="1">
    <source>
        <dbReference type="ARBA" id="ARBA00004123"/>
    </source>
</evidence>
<dbReference type="FunFam" id="3.30.160.60:FF:000065">
    <property type="entry name" value="B-cell CLL/lymphoma 6, member B"/>
    <property type="match status" value="1"/>
</dbReference>
<evidence type="ECO:0000256" key="6">
    <source>
        <dbReference type="ARBA" id="ARBA00023015"/>
    </source>
</evidence>
<keyword evidence="4 10" id="KW-0863">Zinc-finger</keyword>
<dbReference type="PANTHER" id="PTHR23235">
    <property type="entry name" value="KRUEPPEL-LIKE TRANSCRIPTION FACTOR"/>
    <property type="match status" value="1"/>
</dbReference>
<keyword evidence="13" id="KW-1185">Reference proteome</keyword>
<dbReference type="SUPFAM" id="SSF57667">
    <property type="entry name" value="beta-beta-alpha zinc fingers"/>
    <property type="match status" value="3"/>
</dbReference>
<evidence type="ECO:0000259" key="11">
    <source>
        <dbReference type="PROSITE" id="PS50157"/>
    </source>
</evidence>
<dbReference type="Pfam" id="PF00096">
    <property type="entry name" value="zf-C2H2"/>
    <property type="match status" value="4"/>
</dbReference>
<evidence type="ECO:0000313" key="13">
    <source>
        <dbReference type="Proteomes" id="UP000827092"/>
    </source>
</evidence>
<protein>
    <recommendedName>
        <fullName evidence="11">C2H2-type domain-containing protein</fullName>
    </recommendedName>
</protein>
<dbReference type="InterPro" id="IPR036236">
    <property type="entry name" value="Znf_C2H2_sf"/>
</dbReference>
<reference evidence="12 13" key="1">
    <citation type="journal article" date="2022" name="Nat. Ecol. Evol.">
        <title>A masculinizing supergene underlies an exaggerated male reproductive morph in a spider.</title>
        <authorList>
            <person name="Hendrickx F."/>
            <person name="De Corte Z."/>
            <person name="Sonet G."/>
            <person name="Van Belleghem S.M."/>
            <person name="Kostlbacher S."/>
            <person name="Vangestel C."/>
        </authorList>
    </citation>
    <scope>NUCLEOTIDE SEQUENCE [LARGE SCALE GENOMIC DNA]</scope>
    <source>
        <strain evidence="12">W744_W776</strain>
    </source>
</reference>
<feature type="domain" description="C2H2-type" evidence="11">
    <location>
        <begin position="104"/>
        <end position="131"/>
    </location>
</feature>
<dbReference type="SMART" id="SM00355">
    <property type="entry name" value="ZnF_C2H2"/>
    <property type="match status" value="4"/>
</dbReference>
<dbReference type="PROSITE" id="PS00028">
    <property type="entry name" value="ZINC_FINGER_C2H2_1"/>
    <property type="match status" value="4"/>
</dbReference>
<feature type="domain" description="C2H2-type" evidence="11">
    <location>
        <begin position="133"/>
        <end position="160"/>
    </location>
</feature>
<gene>
    <name evidence="12" type="ORF">JTE90_022550</name>
</gene>
<dbReference type="GO" id="GO:0000981">
    <property type="term" value="F:DNA-binding transcription factor activity, RNA polymerase II-specific"/>
    <property type="evidence" value="ECO:0007669"/>
    <property type="project" value="TreeGrafter"/>
</dbReference>
<dbReference type="Proteomes" id="UP000827092">
    <property type="component" value="Unassembled WGS sequence"/>
</dbReference>
<feature type="domain" description="C2H2-type" evidence="11">
    <location>
        <begin position="50"/>
        <end position="77"/>
    </location>
</feature>
<evidence type="ECO:0000256" key="5">
    <source>
        <dbReference type="ARBA" id="ARBA00022833"/>
    </source>
</evidence>
<name>A0AAV6THF9_9ARAC</name>
<evidence type="ECO:0000256" key="8">
    <source>
        <dbReference type="ARBA" id="ARBA00023163"/>
    </source>
</evidence>
<comment type="caution">
    <text evidence="12">The sequence shown here is derived from an EMBL/GenBank/DDBJ whole genome shotgun (WGS) entry which is preliminary data.</text>
</comment>
<dbReference type="GO" id="GO:0008270">
    <property type="term" value="F:zinc ion binding"/>
    <property type="evidence" value="ECO:0007669"/>
    <property type="project" value="UniProtKB-KW"/>
</dbReference>
<keyword evidence="2" id="KW-0479">Metal-binding</keyword>
<dbReference type="InterPro" id="IPR013087">
    <property type="entry name" value="Znf_C2H2_type"/>
</dbReference>
<keyword evidence="5" id="KW-0862">Zinc</keyword>
<evidence type="ECO:0000256" key="2">
    <source>
        <dbReference type="ARBA" id="ARBA00022723"/>
    </source>
</evidence>
<evidence type="ECO:0000313" key="12">
    <source>
        <dbReference type="EMBL" id="KAG8171111.1"/>
    </source>
</evidence>
<dbReference type="FunFam" id="3.30.160.60:FF:000646">
    <property type="entry name" value="Myeloid zinc finger 1"/>
    <property type="match status" value="1"/>
</dbReference>
<dbReference type="GO" id="GO:0005634">
    <property type="term" value="C:nucleus"/>
    <property type="evidence" value="ECO:0007669"/>
    <property type="project" value="UniProtKB-SubCell"/>
</dbReference>
<evidence type="ECO:0000256" key="9">
    <source>
        <dbReference type="ARBA" id="ARBA00023242"/>
    </source>
</evidence>
<evidence type="ECO:0000256" key="3">
    <source>
        <dbReference type="ARBA" id="ARBA00022737"/>
    </source>
</evidence>
<dbReference type="EMBL" id="JAFNEN010004411">
    <property type="protein sequence ID" value="KAG8171111.1"/>
    <property type="molecule type" value="Genomic_DNA"/>
</dbReference>
<keyword evidence="3" id="KW-0677">Repeat</keyword>
<keyword evidence="7" id="KW-0238">DNA-binding</keyword>
<feature type="domain" description="C2H2-type" evidence="11">
    <location>
        <begin position="160"/>
        <end position="185"/>
    </location>
</feature>
<evidence type="ECO:0000256" key="4">
    <source>
        <dbReference type="ARBA" id="ARBA00022771"/>
    </source>
</evidence>
<dbReference type="AlphaFoldDB" id="A0AAV6THF9"/>
<organism evidence="12 13">
    <name type="scientific">Oedothorax gibbosus</name>
    <dbReference type="NCBI Taxonomy" id="931172"/>
    <lineage>
        <taxon>Eukaryota</taxon>
        <taxon>Metazoa</taxon>
        <taxon>Ecdysozoa</taxon>
        <taxon>Arthropoda</taxon>
        <taxon>Chelicerata</taxon>
        <taxon>Arachnida</taxon>
        <taxon>Araneae</taxon>
        <taxon>Araneomorphae</taxon>
        <taxon>Entelegynae</taxon>
        <taxon>Araneoidea</taxon>
        <taxon>Linyphiidae</taxon>
        <taxon>Erigoninae</taxon>
        <taxon>Oedothorax</taxon>
    </lineage>
</organism>
<dbReference type="GO" id="GO:0000978">
    <property type="term" value="F:RNA polymerase II cis-regulatory region sequence-specific DNA binding"/>
    <property type="evidence" value="ECO:0007669"/>
    <property type="project" value="TreeGrafter"/>
</dbReference>
<comment type="subcellular location">
    <subcellularLocation>
        <location evidence="1">Nucleus</location>
    </subcellularLocation>
</comment>
<dbReference type="PROSITE" id="PS50157">
    <property type="entry name" value="ZINC_FINGER_C2H2_2"/>
    <property type="match status" value="4"/>
</dbReference>
<sequence>MKNQTILTSNATIRGVVSPTTSAQPRISLATNSISVVPNTTGILATPSTHRCVTCHKTYIHKFHLKRHMKTHEATKKAESSTGYILTTSSPAASPDLIEPTTVHRCPTCDKSFAQKFNLMRHMKSHAGGSIGFECKVCDKFFTREDNLIRHAKTHENEEYVCPKCPKTFTRKDALTRHLATHNKP</sequence>
<keyword evidence="8" id="KW-0804">Transcription</keyword>
<dbReference type="FunFam" id="3.30.160.60:FF:000446">
    <property type="entry name" value="Zinc finger protein"/>
    <property type="match status" value="1"/>
</dbReference>